<evidence type="ECO:0000313" key="2">
    <source>
        <dbReference type="Proteomes" id="UP001358586"/>
    </source>
</evidence>
<dbReference type="Proteomes" id="UP001358586">
    <property type="component" value="Chromosome 2"/>
</dbReference>
<reference evidence="1 2" key="1">
    <citation type="submission" date="2023-03" db="EMBL/GenBank/DDBJ databases">
        <title>WGS of Gossypium arboreum.</title>
        <authorList>
            <person name="Yu D."/>
        </authorList>
    </citation>
    <scope>NUCLEOTIDE SEQUENCE [LARGE SCALE GENOMIC DNA]</scope>
    <source>
        <tissue evidence="1">Leaf</tissue>
    </source>
</reference>
<gene>
    <name evidence="1" type="ORF">PVK06_005271</name>
</gene>
<name>A0ABR0QVF2_GOSAR</name>
<comment type="caution">
    <text evidence="1">The sequence shown here is derived from an EMBL/GenBank/DDBJ whole genome shotgun (WGS) entry which is preliminary data.</text>
</comment>
<protein>
    <submittedName>
        <fullName evidence="1">Uncharacterized protein</fullName>
    </submittedName>
</protein>
<organism evidence="1 2">
    <name type="scientific">Gossypium arboreum</name>
    <name type="common">Tree cotton</name>
    <name type="synonym">Gossypium nanking</name>
    <dbReference type="NCBI Taxonomy" id="29729"/>
    <lineage>
        <taxon>Eukaryota</taxon>
        <taxon>Viridiplantae</taxon>
        <taxon>Streptophyta</taxon>
        <taxon>Embryophyta</taxon>
        <taxon>Tracheophyta</taxon>
        <taxon>Spermatophyta</taxon>
        <taxon>Magnoliopsida</taxon>
        <taxon>eudicotyledons</taxon>
        <taxon>Gunneridae</taxon>
        <taxon>Pentapetalae</taxon>
        <taxon>rosids</taxon>
        <taxon>malvids</taxon>
        <taxon>Malvales</taxon>
        <taxon>Malvaceae</taxon>
        <taxon>Malvoideae</taxon>
        <taxon>Gossypium</taxon>
    </lineage>
</organism>
<dbReference type="EMBL" id="JARKNE010000002">
    <property type="protein sequence ID" value="KAK5842857.1"/>
    <property type="molecule type" value="Genomic_DNA"/>
</dbReference>
<accession>A0ABR0QVF2</accession>
<evidence type="ECO:0000313" key="1">
    <source>
        <dbReference type="EMBL" id="KAK5842857.1"/>
    </source>
</evidence>
<proteinExistence type="predicted"/>
<sequence length="82" mass="9744">MEDRLARLQISNGKEEEVLQFRGLSRGMIRLYDCCSVGHSDSFRPIRFRMDVDKMELKWDISLRAQPLMRVVVEESIWLRNS</sequence>
<keyword evidence="2" id="KW-1185">Reference proteome</keyword>